<protein>
    <submittedName>
        <fullName evidence="2">Uncharacterized protein</fullName>
    </submittedName>
</protein>
<reference evidence="2 3" key="1">
    <citation type="submission" date="2019-02" db="EMBL/GenBank/DDBJ databases">
        <title>Genome sequencing of the rare red list fungi Phlebia centrifuga.</title>
        <authorList>
            <person name="Buettner E."/>
            <person name="Kellner H."/>
        </authorList>
    </citation>
    <scope>NUCLEOTIDE SEQUENCE [LARGE SCALE GENOMIC DNA]</scope>
    <source>
        <strain evidence="2 3">DSM 108282</strain>
    </source>
</reference>
<feature type="compositionally biased region" description="Basic and acidic residues" evidence="1">
    <location>
        <begin position="76"/>
        <end position="91"/>
    </location>
</feature>
<organism evidence="2 3">
    <name type="scientific">Hermanssonia centrifuga</name>
    <dbReference type="NCBI Taxonomy" id="98765"/>
    <lineage>
        <taxon>Eukaryota</taxon>
        <taxon>Fungi</taxon>
        <taxon>Dikarya</taxon>
        <taxon>Basidiomycota</taxon>
        <taxon>Agaricomycotina</taxon>
        <taxon>Agaricomycetes</taxon>
        <taxon>Polyporales</taxon>
        <taxon>Meruliaceae</taxon>
        <taxon>Hermanssonia</taxon>
    </lineage>
</organism>
<evidence type="ECO:0000313" key="3">
    <source>
        <dbReference type="Proteomes" id="UP000309038"/>
    </source>
</evidence>
<accession>A0A4S4K6T2</accession>
<dbReference type="AlphaFoldDB" id="A0A4S4K6T2"/>
<sequence>MSTQTNLAESSIPALSERNEPMDIDLGERSEIEAEEANRERMDEEQHDEVEEEDAQEEEEEQEKEQDKNEEDGDESNEKKGKGKGKEKETEYEMDETSGERSAEWPFDSFPPIATLEPMAYEYTDVEPTADKGKGRETTTQDGESDELREEEDDFVRGRVELSLEAKEAIEQIHFNDGKIHSPINHITHIYTAANALDRCGECNKVVADGDLPCVYGAFEKCDREGEERPAGGVLFAATIGPHTEPIAIAAADDKEQTTKDS</sequence>
<evidence type="ECO:0000256" key="1">
    <source>
        <dbReference type="SAM" id="MobiDB-lite"/>
    </source>
</evidence>
<proteinExistence type="predicted"/>
<comment type="caution">
    <text evidence="2">The sequence shown here is derived from an EMBL/GenBank/DDBJ whole genome shotgun (WGS) entry which is preliminary data.</text>
</comment>
<feature type="region of interest" description="Disordered" evidence="1">
    <location>
        <begin position="1"/>
        <end position="112"/>
    </location>
</feature>
<feature type="compositionally biased region" description="Acidic residues" evidence="1">
    <location>
        <begin position="45"/>
        <end position="75"/>
    </location>
</feature>
<keyword evidence="3" id="KW-1185">Reference proteome</keyword>
<feature type="region of interest" description="Disordered" evidence="1">
    <location>
        <begin position="127"/>
        <end position="153"/>
    </location>
</feature>
<feature type="compositionally biased region" description="Acidic residues" evidence="1">
    <location>
        <begin position="143"/>
        <end position="153"/>
    </location>
</feature>
<feature type="compositionally biased region" description="Basic and acidic residues" evidence="1">
    <location>
        <begin position="129"/>
        <end position="139"/>
    </location>
</feature>
<dbReference type="Proteomes" id="UP000309038">
    <property type="component" value="Unassembled WGS sequence"/>
</dbReference>
<evidence type="ECO:0000313" key="2">
    <source>
        <dbReference type="EMBL" id="THG93531.1"/>
    </source>
</evidence>
<dbReference type="EMBL" id="SGPJ01000635">
    <property type="protein sequence ID" value="THG93531.1"/>
    <property type="molecule type" value="Genomic_DNA"/>
</dbReference>
<name>A0A4S4K6T2_9APHY</name>
<gene>
    <name evidence="2" type="ORF">EW026_g7727</name>
</gene>
<feature type="compositionally biased region" description="Basic and acidic residues" evidence="1">
    <location>
        <begin position="17"/>
        <end position="44"/>
    </location>
</feature>